<evidence type="ECO:0008006" key="6">
    <source>
        <dbReference type="Google" id="ProtNLM"/>
    </source>
</evidence>
<protein>
    <recommendedName>
        <fullName evidence="6">Interferon-induced protein with tetratricopeptide repeats 1-like</fullName>
    </recommendedName>
</protein>
<evidence type="ECO:0000256" key="3">
    <source>
        <dbReference type="ARBA" id="ARBA00038336"/>
    </source>
</evidence>
<organism evidence="4 5">
    <name type="scientific">Cyprinodon variegatus</name>
    <name type="common">Sheepshead minnow</name>
    <dbReference type="NCBI Taxonomy" id="28743"/>
    <lineage>
        <taxon>Eukaryota</taxon>
        <taxon>Metazoa</taxon>
        <taxon>Chordata</taxon>
        <taxon>Craniata</taxon>
        <taxon>Vertebrata</taxon>
        <taxon>Euteleostomi</taxon>
        <taxon>Actinopterygii</taxon>
        <taxon>Neopterygii</taxon>
        <taxon>Teleostei</taxon>
        <taxon>Neoteleostei</taxon>
        <taxon>Acanthomorphata</taxon>
        <taxon>Ovalentaria</taxon>
        <taxon>Atherinomorphae</taxon>
        <taxon>Cyprinodontiformes</taxon>
        <taxon>Cyprinodontidae</taxon>
        <taxon>Cyprinodon</taxon>
    </lineage>
</organism>
<name>A0A3Q2FMV6_CYPVA</name>
<dbReference type="Gene3D" id="1.25.40.10">
    <property type="entry name" value="Tetratricopeptide repeat domain"/>
    <property type="match status" value="3"/>
</dbReference>
<dbReference type="InterPro" id="IPR011990">
    <property type="entry name" value="TPR-like_helical_dom_sf"/>
</dbReference>
<reference evidence="4" key="1">
    <citation type="submission" date="2025-08" db="UniProtKB">
        <authorList>
            <consortium name="Ensembl"/>
        </authorList>
    </citation>
    <scope>IDENTIFICATION</scope>
</reference>
<keyword evidence="2" id="KW-0802">TPR repeat</keyword>
<dbReference type="OMA" id="LAQCYKW"/>
<evidence type="ECO:0000313" key="4">
    <source>
        <dbReference type="Ensembl" id="ENSCVAP00000006555.1"/>
    </source>
</evidence>
<evidence type="ECO:0000313" key="5">
    <source>
        <dbReference type="Proteomes" id="UP000265020"/>
    </source>
</evidence>
<dbReference type="Ensembl" id="ENSCVAT00000004788.1">
    <property type="protein sequence ID" value="ENSCVAP00000006555.1"/>
    <property type="gene ID" value="ENSCVAG00000008135.1"/>
</dbReference>
<keyword evidence="5" id="KW-1185">Reference proteome</keyword>
<accession>A0A3Q2FMV6</accession>
<dbReference type="GO" id="GO:0005829">
    <property type="term" value="C:cytosol"/>
    <property type="evidence" value="ECO:0007669"/>
    <property type="project" value="TreeGrafter"/>
</dbReference>
<evidence type="ECO:0000256" key="2">
    <source>
        <dbReference type="ARBA" id="ARBA00022803"/>
    </source>
</evidence>
<dbReference type="GO" id="GO:0051607">
    <property type="term" value="P:defense response to virus"/>
    <property type="evidence" value="ECO:0007669"/>
    <property type="project" value="TreeGrafter"/>
</dbReference>
<dbReference type="AlphaFoldDB" id="A0A3Q2FMV6"/>
<reference evidence="4" key="2">
    <citation type="submission" date="2025-09" db="UniProtKB">
        <authorList>
            <consortium name="Ensembl"/>
        </authorList>
    </citation>
    <scope>IDENTIFICATION</scope>
</reference>
<keyword evidence="1" id="KW-0677">Repeat</keyword>
<dbReference type="GeneTree" id="ENSGT00950000182946"/>
<dbReference type="STRING" id="28743.ENSCVAP00000006555"/>
<dbReference type="Proteomes" id="UP000265020">
    <property type="component" value="Unassembled WGS sequence"/>
</dbReference>
<dbReference type="PANTHER" id="PTHR10271:SF14">
    <property type="entry name" value="INTERFERON-INDUCED PROTEIN WITH TETRATRICOPEPTIDE REPEATS-RELATED"/>
    <property type="match status" value="1"/>
</dbReference>
<dbReference type="GO" id="GO:0045087">
    <property type="term" value="P:innate immune response"/>
    <property type="evidence" value="ECO:0007669"/>
    <property type="project" value="UniProtKB-KW"/>
</dbReference>
<evidence type="ECO:0000256" key="1">
    <source>
        <dbReference type="ARBA" id="ARBA00022737"/>
    </source>
</evidence>
<sequence length="457" mass="53358">MSTSNQSLENKLEALQCHFTWNLYPGSRSLTVIQHILEDIATDEGNVWLGHIYNLQGFIQYKLGSSEEALNIFRRATKIFQHLKNSDEGPWLMVNFGNLAWLHHLMGEDEKTQDYLSKVEALMRKYPGPPEEEPHPEVCAEKAWTLIKFDKEKKLQAAELFQRAVRMQPDNVEWETSWAILSADPFKAYIKDMTPDLFEKVKSATERDPDNLYVAALYLEARAAKGEQIQDEAKDLAEKILEKPMHDYCGIGRVMKLYRKYISVDEAIKIADEALKRHPDSRFVKRSAAKCYTKKVFSQRGNPDPRATDKAIRLWREVIEVYPECSPKEKISLADVHTKVDIEKADQIYRELLDREDLDPAEKQMLYCRYAKHLQFIKKDYCSSTTYHMMAAEIQKESKYKEKSVKQLKKTLKINKDPEIQRRIREDPEIQRRITEFLTSLGINHYINIDTEKGNDM</sequence>
<dbReference type="SUPFAM" id="SSF48452">
    <property type="entry name" value="TPR-like"/>
    <property type="match status" value="2"/>
</dbReference>
<dbReference type="PANTHER" id="PTHR10271">
    <property type="entry name" value="INTERFERON-INDUCED PROTEIN WITH TETRATRICOPEPTIDE REPEATS"/>
    <property type="match status" value="1"/>
</dbReference>
<comment type="similarity">
    <text evidence="3">Belongs to the IFIT family.</text>
</comment>
<proteinExistence type="inferred from homology"/>